<dbReference type="Gene3D" id="2.40.10.220">
    <property type="entry name" value="predicted glycosyltransferase like domains"/>
    <property type="match status" value="1"/>
</dbReference>
<comment type="caution">
    <text evidence="2">The sequence shown here is derived from an EMBL/GenBank/DDBJ whole genome shotgun (WGS) entry which is preliminary data.</text>
</comment>
<dbReference type="Pfam" id="PF07238">
    <property type="entry name" value="PilZ"/>
    <property type="match status" value="1"/>
</dbReference>
<dbReference type="RefSeq" id="WP_354695669.1">
    <property type="nucleotide sequence ID" value="NZ_JAZHOG010000007.1"/>
</dbReference>
<sequence length="113" mass="12220">MAQQGILSLSITDKTALYRSYMPFVQGGGLFVPSTKKFQLGDEVFLLLTVMEFEERLPIPGKVIWITPQGAAGNRKAGIGVQFADTPDGAHARTVIESHLAAMIKSNASTHTM</sequence>
<evidence type="ECO:0000313" key="2">
    <source>
        <dbReference type="EMBL" id="MEJ8568351.1"/>
    </source>
</evidence>
<dbReference type="GO" id="GO:0035438">
    <property type="term" value="F:cyclic-di-GMP binding"/>
    <property type="evidence" value="ECO:0007669"/>
    <property type="project" value="InterPro"/>
</dbReference>
<proteinExistence type="predicted"/>
<evidence type="ECO:0000313" key="3">
    <source>
        <dbReference type="Proteomes" id="UP001359886"/>
    </source>
</evidence>
<name>A0AAW9RF06_9GAMM</name>
<evidence type="ECO:0000259" key="1">
    <source>
        <dbReference type="Pfam" id="PF07238"/>
    </source>
</evidence>
<reference evidence="2 3" key="1">
    <citation type="submission" date="2024-02" db="EMBL/GenBank/DDBJ databases">
        <title>A novel Wenzhouxiangellaceae bacterium, isolated from coastal sediments.</title>
        <authorList>
            <person name="Du Z.-J."/>
            <person name="Ye Y.-Q."/>
            <person name="Zhang X.-Y."/>
        </authorList>
    </citation>
    <scope>NUCLEOTIDE SEQUENCE [LARGE SCALE GENOMIC DNA]</scope>
    <source>
        <strain evidence="2 3">CH-27</strain>
    </source>
</reference>
<dbReference type="InterPro" id="IPR009875">
    <property type="entry name" value="PilZ_domain"/>
</dbReference>
<protein>
    <submittedName>
        <fullName evidence="2">PilZ domain-containing protein</fullName>
    </submittedName>
</protein>
<feature type="domain" description="PilZ" evidence="1">
    <location>
        <begin position="9"/>
        <end position="96"/>
    </location>
</feature>
<dbReference type="EMBL" id="JAZHOG010000007">
    <property type="protein sequence ID" value="MEJ8568351.1"/>
    <property type="molecule type" value="Genomic_DNA"/>
</dbReference>
<keyword evidence="3" id="KW-1185">Reference proteome</keyword>
<accession>A0AAW9RF06</accession>
<gene>
    <name evidence="2" type="ORF">V3330_12015</name>
</gene>
<dbReference type="Proteomes" id="UP001359886">
    <property type="component" value="Unassembled WGS sequence"/>
</dbReference>
<organism evidence="2 3">
    <name type="scientific">Elongatibacter sediminis</name>
    <dbReference type="NCBI Taxonomy" id="3119006"/>
    <lineage>
        <taxon>Bacteria</taxon>
        <taxon>Pseudomonadati</taxon>
        <taxon>Pseudomonadota</taxon>
        <taxon>Gammaproteobacteria</taxon>
        <taxon>Chromatiales</taxon>
        <taxon>Wenzhouxiangellaceae</taxon>
        <taxon>Elongatibacter</taxon>
    </lineage>
</organism>
<dbReference type="AlphaFoldDB" id="A0AAW9RF06"/>